<dbReference type="InterPro" id="IPR017864">
    <property type="entry name" value="Arrestin_CS"/>
</dbReference>
<dbReference type="Gene3D" id="2.60.40.640">
    <property type="match status" value="1"/>
</dbReference>
<evidence type="ECO:0000313" key="10">
    <source>
        <dbReference type="Proteomes" id="UP000820818"/>
    </source>
</evidence>
<evidence type="ECO:0000256" key="7">
    <source>
        <dbReference type="ARBA" id="ARBA00080330"/>
    </source>
</evidence>
<dbReference type="GO" id="GO:0007601">
    <property type="term" value="P:visual perception"/>
    <property type="evidence" value="ECO:0007669"/>
    <property type="project" value="UniProtKB-KW"/>
</dbReference>
<sequence>MVYALKVFKKTSPNSKVTVYLGKRDYIDNITKIESVDGVALIDPEYLKGRKLFGQIVCSFRYGREEDEVMGLEFQKDLLMASGEIRASQKSDLTKMQERLIKKLGSNAFPFIFELPKNAPPSVTLQPGTEAQGKPCGVEYFLRVFVGESMDDRAHKRSSVSMGIRVIQFAPSQGQQGRQPCTVVRRDFVLSPGDLEMEINLDKQLYHHGEPIAVNVVIQNRSNKTVKKLRAQVLQCIDVCLFEHGSYKTPVVTLDTSEGCPIPPGGTLHRTYTMTPRLGAAVADRHGVALGGRLRDEDTELASTTLMANPDDRDGFGIIVTYLIRVKLFLGALAGELVGELPIIMMHPKPNPKKLPRMDSVAFETFGSNSVDDAGQDMDRLKLDDVDE</sequence>
<dbReference type="GO" id="GO:0002031">
    <property type="term" value="P:G protein-coupled receptor internalization"/>
    <property type="evidence" value="ECO:0007669"/>
    <property type="project" value="TreeGrafter"/>
</dbReference>
<dbReference type="GO" id="GO:0045494">
    <property type="term" value="P:photoreceptor cell maintenance"/>
    <property type="evidence" value="ECO:0007669"/>
    <property type="project" value="UniProtKB-ARBA"/>
</dbReference>
<evidence type="ECO:0000256" key="4">
    <source>
        <dbReference type="ARBA" id="ARBA00074707"/>
    </source>
</evidence>
<dbReference type="Pfam" id="PF00339">
    <property type="entry name" value="Arrestin_N"/>
    <property type="match status" value="1"/>
</dbReference>
<dbReference type="InterPro" id="IPR014756">
    <property type="entry name" value="Ig_E-set"/>
</dbReference>
<dbReference type="EMBL" id="WJBH02000004">
    <property type="protein sequence ID" value="KAI9560357.1"/>
    <property type="molecule type" value="Genomic_DNA"/>
</dbReference>
<name>A0AAD5PV56_9CRUS</name>
<comment type="similarity">
    <text evidence="1">Belongs to the arrestin family.</text>
</comment>
<dbReference type="InterPro" id="IPR014752">
    <property type="entry name" value="Arrestin-like_C"/>
</dbReference>
<organism evidence="9 10">
    <name type="scientific">Daphnia sinensis</name>
    <dbReference type="NCBI Taxonomy" id="1820382"/>
    <lineage>
        <taxon>Eukaryota</taxon>
        <taxon>Metazoa</taxon>
        <taxon>Ecdysozoa</taxon>
        <taxon>Arthropoda</taxon>
        <taxon>Crustacea</taxon>
        <taxon>Branchiopoda</taxon>
        <taxon>Diplostraca</taxon>
        <taxon>Cladocera</taxon>
        <taxon>Anomopoda</taxon>
        <taxon>Daphniidae</taxon>
        <taxon>Daphnia</taxon>
        <taxon>Daphnia similis group</taxon>
    </lineage>
</organism>
<dbReference type="PANTHER" id="PTHR11792">
    <property type="entry name" value="ARRESTIN"/>
    <property type="match status" value="1"/>
</dbReference>
<reference evidence="9 10" key="1">
    <citation type="submission" date="2022-05" db="EMBL/GenBank/DDBJ databases">
        <title>A multi-omics perspective on studying reproductive biology in Daphnia sinensis.</title>
        <authorList>
            <person name="Jia J."/>
        </authorList>
    </citation>
    <scope>NUCLEOTIDE SEQUENCE [LARGE SCALE GENOMIC DNA]</scope>
    <source>
        <strain evidence="9 10">WSL</strain>
    </source>
</reference>
<dbReference type="PRINTS" id="PR00309">
    <property type="entry name" value="ARRESTIN"/>
</dbReference>
<dbReference type="AlphaFoldDB" id="A0AAD5PV56"/>
<dbReference type="FunFam" id="2.60.40.640:FF:000022">
    <property type="entry name" value="Arrestin 1"/>
    <property type="match status" value="1"/>
</dbReference>
<dbReference type="Gene3D" id="2.60.40.840">
    <property type="match status" value="1"/>
</dbReference>
<dbReference type="GO" id="GO:0005737">
    <property type="term" value="C:cytoplasm"/>
    <property type="evidence" value="ECO:0007669"/>
    <property type="project" value="TreeGrafter"/>
</dbReference>
<dbReference type="InterPro" id="IPR014753">
    <property type="entry name" value="Arrestin_N"/>
</dbReference>
<evidence type="ECO:0000256" key="5">
    <source>
        <dbReference type="ARBA" id="ARBA00077742"/>
    </source>
</evidence>
<evidence type="ECO:0000256" key="1">
    <source>
        <dbReference type="ARBA" id="ARBA00005298"/>
    </source>
</evidence>
<evidence type="ECO:0000313" key="9">
    <source>
        <dbReference type="EMBL" id="KAI9560357.1"/>
    </source>
</evidence>
<dbReference type="GO" id="GO:0007608">
    <property type="term" value="P:sensory perception of smell"/>
    <property type="evidence" value="ECO:0007669"/>
    <property type="project" value="UniProtKB-ARBA"/>
</dbReference>
<comment type="caution">
    <text evidence="9">The sequence shown here is derived from an EMBL/GenBank/DDBJ whole genome shotgun (WGS) entry which is preliminary data.</text>
</comment>
<dbReference type="FunFam" id="2.60.40.840:FF:000002">
    <property type="entry name" value="Arrestin 3"/>
    <property type="match status" value="1"/>
</dbReference>
<feature type="domain" description="Arrestin C-terminal-like" evidence="8">
    <location>
        <begin position="191"/>
        <end position="350"/>
    </location>
</feature>
<dbReference type="GO" id="GO:0007165">
    <property type="term" value="P:signal transduction"/>
    <property type="evidence" value="ECO:0007669"/>
    <property type="project" value="InterPro"/>
</dbReference>
<dbReference type="GO" id="GO:0001664">
    <property type="term" value="F:G protein-coupled receptor binding"/>
    <property type="evidence" value="ECO:0007669"/>
    <property type="project" value="TreeGrafter"/>
</dbReference>
<protein>
    <recommendedName>
        <fullName evidence="4">Phosrestin-2</fullName>
    </recommendedName>
    <alternativeName>
        <fullName evidence="6">Arrestin-1</fullName>
    </alternativeName>
    <alternativeName>
        <fullName evidence="7">Arrestin-A</fullName>
    </alternativeName>
    <alternativeName>
        <fullName evidence="5">Phosrestin II</fullName>
    </alternativeName>
</protein>
<keyword evidence="3" id="KW-0844">Vision</keyword>
<dbReference type="Proteomes" id="UP000820818">
    <property type="component" value="Linkage Group LG4"/>
</dbReference>
<evidence type="ECO:0000256" key="6">
    <source>
        <dbReference type="ARBA" id="ARBA00080325"/>
    </source>
</evidence>
<dbReference type="PROSITE" id="PS00295">
    <property type="entry name" value="ARRESTINS"/>
    <property type="match status" value="1"/>
</dbReference>
<gene>
    <name evidence="9" type="ORF">GHT06_014374</name>
</gene>
<evidence type="ECO:0000259" key="8">
    <source>
        <dbReference type="SMART" id="SM01017"/>
    </source>
</evidence>
<evidence type="ECO:0000256" key="3">
    <source>
        <dbReference type="ARBA" id="ARBA00023305"/>
    </source>
</evidence>
<dbReference type="InterPro" id="IPR011021">
    <property type="entry name" value="Arrestin-like_N"/>
</dbReference>
<dbReference type="Pfam" id="PF02752">
    <property type="entry name" value="Arrestin_C"/>
    <property type="match status" value="1"/>
</dbReference>
<dbReference type="GO" id="GO:0016060">
    <property type="term" value="P:negative regulation of phospholipase C-activating phototransduction signaling pathway"/>
    <property type="evidence" value="ECO:0007669"/>
    <property type="project" value="UniProtKB-ARBA"/>
</dbReference>
<dbReference type="SMART" id="SM01017">
    <property type="entry name" value="Arrestin_C"/>
    <property type="match status" value="1"/>
</dbReference>
<dbReference type="PANTHER" id="PTHR11792:SF16">
    <property type="entry name" value="PHOSRESTIN-2"/>
    <property type="match status" value="1"/>
</dbReference>
<evidence type="ECO:0000256" key="2">
    <source>
        <dbReference type="ARBA" id="ARBA00022606"/>
    </source>
</evidence>
<keyword evidence="10" id="KW-1185">Reference proteome</keyword>
<proteinExistence type="inferred from homology"/>
<dbReference type="InterPro" id="IPR011022">
    <property type="entry name" value="Arrestin_C-like"/>
</dbReference>
<keyword evidence="2" id="KW-0716">Sensory transduction</keyword>
<dbReference type="SUPFAM" id="SSF81296">
    <property type="entry name" value="E set domains"/>
    <property type="match status" value="2"/>
</dbReference>
<accession>A0AAD5PV56</accession>
<dbReference type="InterPro" id="IPR000698">
    <property type="entry name" value="Arrestin"/>
</dbReference>